<feature type="region of interest" description="Disordered" evidence="3">
    <location>
        <begin position="161"/>
        <end position="193"/>
    </location>
</feature>
<accession>A0A7J7KQ22</accession>
<reference evidence="4" key="1">
    <citation type="submission" date="2020-06" db="EMBL/GenBank/DDBJ databases">
        <title>Draft genome of Bugula neritina, a colonial animal packing powerful symbionts and potential medicines.</title>
        <authorList>
            <person name="Rayko M."/>
        </authorList>
    </citation>
    <scope>NUCLEOTIDE SEQUENCE [LARGE SCALE GENOMIC DNA]</scope>
    <source>
        <strain evidence="4">Kwan_BN1</strain>
    </source>
</reference>
<dbReference type="InterPro" id="IPR008555">
    <property type="entry name" value="SIKE"/>
</dbReference>
<evidence type="ECO:0000313" key="4">
    <source>
        <dbReference type="EMBL" id="KAF6040290.1"/>
    </source>
</evidence>
<dbReference type="Pfam" id="PF05769">
    <property type="entry name" value="SIKE"/>
    <property type="match status" value="1"/>
</dbReference>
<keyword evidence="2" id="KW-0175">Coiled coil</keyword>
<name>A0A7J7KQ22_BUGNE</name>
<evidence type="ECO:0000313" key="5">
    <source>
        <dbReference type="Proteomes" id="UP000593567"/>
    </source>
</evidence>
<protein>
    <submittedName>
        <fullName evidence="4">FGFR1OP2</fullName>
    </submittedName>
</protein>
<dbReference type="Proteomes" id="UP000593567">
    <property type="component" value="Unassembled WGS sequence"/>
</dbReference>
<gene>
    <name evidence="4" type="ORF">EB796_001407</name>
</gene>
<evidence type="ECO:0000256" key="3">
    <source>
        <dbReference type="SAM" id="MobiDB-lite"/>
    </source>
</evidence>
<dbReference type="EMBL" id="VXIV02000163">
    <property type="protein sequence ID" value="KAF6040290.1"/>
    <property type="molecule type" value="Genomic_DNA"/>
</dbReference>
<organism evidence="4 5">
    <name type="scientific">Bugula neritina</name>
    <name type="common">Brown bryozoan</name>
    <name type="synonym">Sertularia neritina</name>
    <dbReference type="NCBI Taxonomy" id="10212"/>
    <lineage>
        <taxon>Eukaryota</taxon>
        <taxon>Metazoa</taxon>
        <taxon>Spiralia</taxon>
        <taxon>Lophotrochozoa</taxon>
        <taxon>Bryozoa</taxon>
        <taxon>Gymnolaemata</taxon>
        <taxon>Cheilostomatida</taxon>
        <taxon>Flustrina</taxon>
        <taxon>Buguloidea</taxon>
        <taxon>Bugulidae</taxon>
        <taxon>Bugula</taxon>
    </lineage>
</organism>
<evidence type="ECO:0000256" key="2">
    <source>
        <dbReference type="ARBA" id="ARBA00023054"/>
    </source>
</evidence>
<keyword evidence="5" id="KW-1185">Reference proteome</keyword>
<comment type="caution">
    <text evidence="4">The sequence shown here is derived from an EMBL/GenBank/DDBJ whole genome shotgun (WGS) entry which is preliminary data.</text>
</comment>
<sequence length="212" mass="24608">MKEYEEDLNKLNDIPKRKPRQKLIMEIAQESKQIRDLKTENLELKACLDEHQTTLELVMNKYREQIRQFMMTKKLEDNILQVLQENNCSEGKMREKICEMVSVMRKAATVDDECADQEQEKVTQLQIENDGLKEMLSIHKKIGVGFHSDVVTCDQAMQTEGVEADNQTQEQEAPAASSDGNTTPTYHDLDIDRERMKKAVEAVEKEFRRTNV</sequence>
<dbReference type="PANTHER" id="PTHR12186">
    <property type="entry name" value="SIKE FAMILY MEMBER"/>
    <property type="match status" value="1"/>
</dbReference>
<dbReference type="PANTHER" id="PTHR12186:SF2">
    <property type="entry name" value="FGFR1 ONCOGENE PARTNER 2 HOMOLOG"/>
    <property type="match status" value="1"/>
</dbReference>
<dbReference type="OrthoDB" id="21214at2759"/>
<dbReference type="AlphaFoldDB" id="A0A7J7KQ22"/>
<evidence type="ECO:0000256" key="1">
    <source>
        <dbReference type="ARBA" id="ARBA00005537"/>
    </source>
</evidence>
<comment type="similarity">
    <text evidence="1">Belongs to the SIKE family.</text>
</comment>
<proteinExistence type="inferred from homology"/>